<dbReference type="PANTHER" id="PTHR46126">
    <property type="entry name" value="DYNACTIN SUBUNIT 5"/>
    <property type="match status" value="1"/>
</dbReference>
<dbReference type="SUPFAM" id="SSF51161">
    <property type="entry name" value="Trimeric LpxA-like enzymes"/>
    <property type="match status" value="1"/>
</dbReference>
<dbReference type="InterPro" id="IPR011004">
    <property type="entry name" value="Trimer_LpxA-like_sf"/>
</dbReference>
<dbReference type="EMBL" id="JBGFUD010002869">
    <property type="protein sequence ID" value="MFH4978106.1"/>
    <property type="molecule type" value="Genomic_DNA"/>
</dbReference>
<evidence type="ECO:0000256" key="3">
    <source>
        <dbReference type="ARBA" id="ARBA00023212"/>
    </source>
</evidence>
<keyword evidence="7" id="KW-1185">Reference proteome</keyword>
<dbReference type="Proteomes" id="UP001608902">
    <property type="component" value="Unassembled WGS sequence"/>
</dbReference>
<dbReference type="FunFam" id="2.160.10.10:FF:000014">
    <property type="entry name" value="dynactin subunit 5"/>
    <property type="match status" value="1"/>
</dbReference>
<keyword evidence="2" id="KW-0963">Cytoplasm</keyword>
<protein>
    <recommendedName>
        <fullName evidence="5">Dynactin subunit 5</fullName>
    </recommendedName>
</protein>
<dbReference type="Pfam" id="PF21711">
    <property type="entry name" value="DCTN5"/>
    <property type="match status" value="1"/>
</dbReference>
<gene>
    <name evidence="6" type="ORF">AB6A40_004815</name>
</gene>
<evidence type="ECO:0000256" key="1">
    <source>
        <dbReference type="ARBA" id="ARBA00004245"/>
    </source>
</evidence>
<name>A0ABD6EFY6_9BILA</name>
<reference evidence="6 7" key="1">
    <citation type="submission" date="2024-08" db="EMBL/GenBank/DDBJ databases">
        <title>Gnathostoma spinigerum genome.</title>
        <authorList>
            <person name="Gonzalez-Bertolin B."/>
            <person name="Monzon S."/>
            <person name="Zaballos A."/>
            <person name="Jimenez P."/>
            <person name="Dekumyoy P."/>
            <person name="Varona S."/>
            <person name="Cuesta I."/>
            <person name="Sumanam S."/>
            <person name="Adisakwattana P."/>
            <person name="Gasser R.B."/>
            <person name="Hernandez-Gonzalez A."/>
            <person name="Young N.D."/>
            <person name="Perteguer M.J."/>
        </authorList>
    </citation>
    <scope>NUCLEOTIDE SEQUENCE [LARGE SCALE GENOMIC DNA]</scope>
    <source>
        <strain evidence="6">AL3</strain>
        <tissue evidence="6">Liver</tissue>
    </source>
</reference>
<evidence type="ECO:0000313" key="6">
    <source>
        <dbReference type="EMBL" id="MFH4978106.1"/>
    </source>
</evidence>
<keyword evidence="3" id="KW-0206">Cytoskeleton</keyword>
<proteinExistence type="inferred from homology"/>
<evidence type="ECO:0000256" key="4">
    <source>
        <dbReference type="ARBA" id="ARBA00034706"/>
    </source>
</evidence>
<evidence type="ECO:0000256" key="5">
    <source>
        <dbReference type="ARBA" id="ARBA00034865"/>
    </source>
</evidence>
<sequence>MDLQPFYYDKSDYVETATGNKVNRKSTLCGSQNIILNGKCILMKDCIFRGDMNTIRTGKYCVVGERTVIRPSYKKFSKGLTFFPVHIGDHVFIENDCVVMAAQIGSFVHIGKEAIVGRSAVLKDCVEVRPGTVVPPDAVIPPFSVVAGNPGKIVDDLPECTQELMIQATRSFYDNFLPGPRTSPIIA</sequence>
<dbReference type="GO" id="GO:0005856">
    <property type="term" value="C:cytoskeleton"/>
    <property type="evidence" value="ECO:0007669"/>
    <property type="project" value="UniProtKB-SubCell"/>
</dbReference>
<comment type="similarity">
    <text evidence="4">Belongs to the dynactin subunits 5/6 family. Dynactin subunit 5 subfamily.</text>
</comment>
<organism evidence="6 7">
    <name type="scientific">Gnathostoma spinigerum</name>
    <dbReference type="NCBI Taxonomy" id="75299"/>
    <lineage>
        <taxon>Eukaryota</taxon>
        <taxon>Metazoa</taxon>
        <taxon>Ecdysozoa</taxon>
        <taxon>Nematoda</taxon>
        <taxon>Chromadorea</taxon>
        <taxon>Rhabditida</taxon>
        <taxon>Spirurina</taxon>
        <taxon>Gnathostomatomorpha</taxon>
        <taxon>Gnathostomatoidea</taxon>
        <taxon>Gnathostomatidae</taxon>
        <taxon>Gnathostoma</taxon>
    </lineage>
</organism>
<dbReference type="PANTHER" id="PTHR46126:SF1">
    <property type="entry name" value="DYNACTIN SUBUNIT 5"/>
    <property type="match status" value="1"/>
</dbReference>
<evidence type="ECO:0000256" key="2">
    <source>
        <dbReference type="ARBA" id="ARBA00022490"/>
    </source>
</evidence>
<accession>A0ABD6EFY6</accession>
<dbReference type="AlphaFoldDB" id="A0ABD6EFY6"/>
<comment type="subcellular location">
    <subcellularLocation>
        <location evidence="1">Cytoplasm</location>
        <location evidence="1">Cytoskeleton</location>
    </subcellularLocation>
</comment>
<dbReference type="CDD" id="cd03359">
    <property type="entry name" value="LbH_Dynactin_5"/>
    <property type="match status" value="1"/>
</dbReference>
<dbReference type="InterPro" id="IPR047125">
    <property type="entry name" value="DCTN5"/>
</dbReference>
<comment type="caution">
    <text evidence="6">The sequence shown here is derived from an EMBL/GenBank/DDBJ whole genome shotgun (WGS) entry which is preliminary data.</text>
</comment>
<evidence type="ECO:0000313" key="7">
    <source>
        <dbReference type="Proteomes" id="UP001608902"/>
    </source>
</evidence>
<dbReference type="Gene3D" id="2.160.10.10">
    <property type="entry name" value="Hexapeptide repeat proteins"/>
    <property type="match status" value="1"/>
</dbReference>